<dbReference type="EMBL" id="JAQOSP010000065">
    <property type="protein sequence ID" value="MDJ1169685.1"/>
    <property type="molecule type" value="Genomic_DNA"/>
</dbReference>
<protein>
    <submittedName>
        <fullName evidence="1">Uncharacterized protein</fullName>
    </submittedName>
</protein>
<gene>
    <name evidence="1" type="ORF">PMG71_09625</name>
</gene>
<dbReference type="Proteomes" id="UP001235303">
    <property type="component" value="Unassembled WGS sequence"/>
</dbReference>
<sequence>MANYNEQQIKKYRDQAIACLQDIEDEGHIESFYNAVDDLQRLQTYLDLSAKEYPIPPYPSK</sequence>
<name>A0ABT7AS26_9CYAN</name>
<dbReference type="RefSeq" id="WP_283753442.1">
    <property type="nucleotide sequence ID" value="NZ_JAQOSP010000065.1"/>
</dbReference>
<reference evidence="1 2" key="1">
    <citation type="submission" date="2023-01" db="EMBL/GenBank/DDBJ databases">
        <title>Novel diversity within Roseofilum (Cyanobacteria; Desertifilaceae) from marine benthic mats with descriptions of four novel species.</title>
        <authorList>
            <person name="Wang Y."/>
            <person name="Berthold D.E."/>
            <person name="Hu J."/>
            <person name="Lefler F.W."/>
            <person name="Laughinghouse H.D. IV."/>
        </authorList>
    </citation>
    <scope>NUCLEOTIDE SEQUENCE [LARGE SCALE GENOMIC DNA]</scope>
    <source>
        <strain evidence="1 2">BLCC-M154</strain>
    </source>
</reference>
<organism evidence="1 2">
    <name type="scientific">Roseofilum acuticapitatum BLCC-M154</name>
    <dbReference type="NCBI Taxonomy" id="3022444"/>
    <lineage>
        <taxon>Bacteria</taxon>
        <taxon>Bacillati</taxon>
        <taxon>Cyanobacteriota</taxon>
        <taxon>Cyanophyceae</taxon>
        <taxon>Desertifilales</taxon>
        <taxon>Desertifilaceae</taxon>
        <taxon>Roseofilum</taxon>
        <taxon>Roseofilum acuticapitatum</taxon>
    </lineage>
</organism>
<evidence type="ECO:0000313" key="2">
    <source>
        <dbReference type="Proteomes" id="UP001235303"/>
    </source>
</evidence>
<accession>A0ABT7AS26</accession>
<keyword evidence="2" id="KW-1185">Reference proteome</keyword>
<proteinExistence type="predicted"/>
<evidence type="ECO:0000313" key="1">
    <source>
        <dbReference type="EMBL" id="MDJ1169685.1"/>
    </source>
</evidence>
<comment type="caution">
    <text evidence="1">The sequence shown here is derived from an EMBL/GenBank/DDBJ whole genome shotgun (WGS) entry which is preliminary data.</text>
</comment>